<evidence type="ECO:0000256" key="3">
    <source>
        <dbReference type="ARBA" id="ARBA00023054"/>
    </source>
</evidence>
<feature type="region of interest" description="Disordered" evidence="6">
    <location>
        <begin position="64"/>
        <end position="86"/>
    </location>
</feature>
<feature type="compositionally biased region" description="Basic and acidic residues" evidence="6">
    <location>
        <begin position="64"/>
        <end position="77"/>
    </location>
</feature>
<evidence type="ECO:0008006" key="9">
    <source>
        <dbReference type="Google" id="ProtNLM"/>
    </source>
</evidence>
<comment type="caution">
    <text evidence="7">The sequence shown here is derived from an EMBL/GenBank/DDBJ whole genome shotgun (WGS) entry which is preliminary data.</text>
</comment>
<keyword evidence="8" id="KW-1185">Reference proteome</keyword>
<dbReference type="EMBL" id="JAWJWF010000002">
    <property type="protein sequence ID" value="KAK6638310.1"/>
    <property type="molecule type" value="Genomic_DNA"/>
</dbReference>
<dbReference type="Gene3D" id="1.20.5.1180">
    <property type="entry name" value="Geminin coiled-coil domain"/>
    <property type="match status" value="1"/>
</dbReference>
<dbReference type="InterPro" id="IPR022786">
    <property type="entry name" value="Geminin/Multicilin"/>
</dbReference>
<keyword evidence="4" id="KW-0539">Nucleus</keyword>
<reference evidence="7 8" key="1">
    <citation type="submission" date="2023-09" db="EMBL/GenBank/DDBJ databases">
        <title>Genomes of two closely related lineages of the louse Polyplax serrata with different host specificities.</title>
        <authorList>
            <person name="Martinu J."/>
            <person name="Tarabai H."/>
            <person name="Stefka J."/>
            <person name="Hypsa V."/>
        </authorList>
    </citation>
    <scope>NUCLEOTIDE SEQUENCE [LARGE SCALE GENOMIC DNA]</scope>
    <source>
        <strain evidence="7">98ZLc_SE</strain>
    </source>
</reference>
<accession>A0ABR1BB93</accession>
<dbReference type="Proteomes" id="UP001359485">
    <property type="component" value="Unassembled WGS sequence"/>
</dbReference>
<keyword evidence="3" id="KW-0175">Coiled coil</keyword>
<dbReference type="PANTHER" id="PTHR13372">
    <property type="entry name" value="GEMININ"/>
    <property type="match status" value="1"/>
</dbReference>
<keyword evidence="5" id="KW-0131">Cell cycle</keyword>
<comment type="subcellular location">
    <subcellularLocation>
        <location evidence="1">Nucleus</location>
    </subcellularLocation>
</comment>
<proteinExistence type="inferred from homology"/>
<dbReference type="Pfam" id="PF07412">
    <property type="entry name" value="Geminin"/>
    <property type="match status" value="1"/>
</dbReference>
<sequence>MEKKESKRCKKTLNILRIAATDKENLTSKVTHKKTDAIKNKGIKLQTGKRFKKNINTNETEMQVKDKISKTKPDNSTKSDTVLPSDLIIDNPSENYWQNLAESRAKALDSALKENVDLHNKLNELEYENSRLKAMLDEAKSLVEVLTEMIEQNDDEANGNNKEDSTFNETKELSSDSDPEEMSFQSSI</sequence>
<evidence type="ECO:0000256" key="4">
    <source>
        <dbReference type="ARBA" id="ARBA00023242"/>
    </source>
</evidence>
<dbReference type="SUPFAM" id="SSF111469">
    <property type="entry name" value="Geminin coiled-coil domain"/>
    <property type="match status" value="1"/>
</dbReference>
<gene>
    <name evidence="7" type="ORF">RUM44_008739</name>
</gene>
<organism evidence="7 8">
    <name type="scientific">Polyplax serrata</name>
    <name type="common">Common mouse louse</name>
    <dbReference type="NCBI Taxonomy" id="468196"/>
    <lineage>
        <taxon>Eukaryota</taxon>
        <taxon>Metazoa</taxon>
        <taxon>Ecdysozoa</taxon>
        <taxon>Arthropoda</taxon>
        <taxon>Hexapoda</taxon>
        <taxon>Insecta</taxon>
        <taxon>Pterygota</taxon>
        <taxon>Neoptera</taxon>
        <taxon>Paraneoptera</taxon>
        <taxon>Psocodea</taxon>
        <taxon>Troctomorpha</taxon>
        <taxon>Phthiraptera</taxon>
        <taxon>Anoplura</taxon>
        <taxon>Polyplacidae</taxon>
        <taxon>Polyplax</taxon>
    </lineage>
</organism>
<evidence type="ECO:0000256" key="5">
    <source>
        <dbReference type="ARBA" id="ARBA00023306"/>
    </source>
</evidence>
<evidence type="ECO:0000256" key="1">
    <source>
        <dbReference type="ARBA" id="ARBA00004123"/>
    </source>
</evidence>
<name>A0ABR1BB93_POLSC</name>
<dbReference type="PANTHER" id="PTHR13372:SF5">
    <property type="entry name" value="GEMININ"/>
    <property type="match status" value="1"/>
</dbReference>
<evidence type="ECO:0000313" key="8">
    <source>
        <dbReference type="Proteomes" id="UP001359485"/>
    </source>
</evidence>
<feature type="region of interest" description="Disordered" evidence="6">
    <location>
        <begin position="150"/>
        <end position="188"/>
    </location>
</feature>
<protein>
    <recommendedName>
        <fullName evidence="9">Geminin</fullName>
    </recommendedName>
</protein>
<evidence type="ECO:0000256" key="6">
    <source>
        <dbReference type="SAM" id="MobiDB-lite"/>
    </source>
</evidence>
<evidence type="ECO:0000256" key="2">
    <source>
        <dbReference type="ARBA" id="ARBA00007979"/>
    </source>
</evidence>
<comment type="similarity">
    <text evidence="2">Belongs to the geminin family.</text>
</comment>
<evidence type="ECO:0000313" key="7">
    <source>
        <dbReference type="EMBL" id="KAK6638310.1"/>
    </source>
</evidence>
<feature type="compositionally biased region" description="Basic and acidic residues" evidence="6">
    <location>
        <begin position="161"/>
        <end position="174"/>
    </location>
</feature>